<proteinExistence type="predicted"/>
<sequence length="107" mass="12178">MERIDDDTDETRSVEVGTVNTLFEDVTFPVTTEEVLTEFGDAEVRYPHGSDTLEVILETSGYETYESRGELQLAIMNGVRRDAVGRPQYSDRSDEVVQELDRTHLSF</sequence>
<protein>
    <recommendedName>
        <fullName evidence="6">DUF2795 domain-containing protein</fullName>
    </recommendedName>
</protein>
<feature type="region of interest" description="Disordered" evidence="1">
    <location>
        <begin position="86"/>
        <end position="107"/>
    </location>
</feature>
<dbReference type="EMBL" id="CP024047">
    <property type="protein sequence ID" value="AXR78605.1"/>
    <property type="molecule type" value="Genomic_DNA"/>
</dbReference>
<gene>
    <name evidence="2" type="ORF">AArc1_2290</name>
    <name evidence="3" type="ORF">AArcMg_1328</name>
</gene>
<dbReference type="Pfam" id="PF19102">
    <property type="entry name" value="DUF5789"/>
    <property type="match status" value="1"/>
</dbReference>
<reference evidence="5" key="1">
    <citation type="submission" date="2017-10" db="EMBL/GenBank/DDBJ databases">
        <title>Phenotypic and genomic properties of facultatively anaerobic sulfur-reducing natronoarchaea from hypersaline soda lakes.</title>
        <authorList>
            <person name="Sorokin D.Y."/>
            <person name="Kublanov I.V."/>
            <person name="Roman P."/>
            <person name="Sinninghe Damste J.S."/>
            <person name="Golyshin P.N."/>
            <person name="Rojo D."/>
            <person name="Ciordia S."/>
            <person name="Mena Md.C."/>
            <person name="Ferrer M."/>
            <person name="Messina E."/>
            <person name="Smedile F."/>
            <person name="La Spada G."/>
            <person name="La Cono V."/>
            <person name="Yakimov M.M."/>
        </authorList>
    </citation>
    <scope>NUCLEOTIDE SEQUENCE [LARGE SCALE GENOMIC DNA]</scope>
    <source>
        <strain evidence="5">AArc1</strain>
    </source>
</reference>
<reference evidence="3" key="3">
    <citation type="journal article" date="2019" name="Int. J. Syst. Evol. Microbiol.">
        <title>Natronolimnobius sulfurireducens sp. nov. and Halalkaliarchaeum desulfuricum gen. nov., sp. nov., the first sulfur-respiring alkaliphilic haloarchaea from hypersaline alkaline lakes.</title>
        <authorList>
            <person name="Sorokin D.Y."/>
            <person name="Yakimov M."/>
            <person name="Messina E."/>
            <person name="Merkel A.Y."/>
            <person name="Bale N.J."/>
            <person name="Sinninghe Damste J.S."/>
        </authorList>
    </citation>
    <scope>NUCLEOTIDE SEQUENCE</scope>
    <source>
        <strain evidence="3">AArc-Mg</strain>
        <strain evidence="2">AArc1</strain>
    </source>
</reference>
<dbReference type="EMBL" id="CP027033">
    <property type="protein sequence ID" value="AXR81344.1"/>
    <property type="molecule type" value="Genomic_DNA"/>
</dbReference>
<organism evidence="3 4">
    <name type="scientific">Natrarchaeobaculum sulfurireducens</name>
    <dbReference type="NCBI Taxonomy" id="2044521"/>
    <lineage>
        <taxon>Archaea</taxon>
        <taxon>Methanobacteriati</taxon>
        <taxon>Methanobacteriota</taxon>
        <taxon>Stenosarchaea group</taxon>
        <taxon>Halobacteria</taxon>
        <taxon>Halobacteriales</taxon>
        <taxon>Natrialbaceae</taxon>
        <taxon>Natrarchaeobaculum</taxon>
    </lineage>
</organism>
<reference evidence="4" key="2">
    <citation type="submission" date="2018-02" db="EMBL/GenBank/DDBJ databases">
        <title>Phenotypic and genomic properties of facultatively anaerobic sulfur-reducing natronoarchaea from hypersaline soda lakes.</title>
        <authorList>
            <person name="Sorokin D.Y."/>
            <person name="Kublanov I.V."/>
            <person name="Roman P."/>
            <person name="Sinninghe Damste J.S."/>
            <person name="Golyshin P.N."/>
            <person name="Rojo D."/>
            <person name="Ciordia S."/>
            <person name="Mena M.D.C."/>
            <person name="Ferrer M."/>
            <person name="Messina E."/>
            <person name="Smedile F."/>
            <person name="La Spada G."/>
            <person name="La Cono V."/>
            <person name="Yakimov M.M."/>
        </authorList>
    </citation>
    <scope>NUCLEOTIDE SEQUENCE [LARGE SCALE GENOMIC DNA]</scope>
    <source>
        <strain evidence="4">AArc-Mg</strain>
    </source>
</reference>
<evidence type="ECO:0008006" key="6">
    <source>
        <dbReference type="Google" id="ProtNLM"/>
    </source>
</evidence>
<evidence type="ECO:0000256" key="1">
    <source>
        <dbReference type="SAM" id="MobiDB-lite"/>
    </source>
</evidence>
<dbReference type="InterPro" id="IPR043899">
    <property type="entry name" value="DUF5789"/>
</dbReference>
<dbReference type="RefSeq" id="WP_117364656.1">
    <property type="nucleotide sequence ID" value="NZ_CP024047.1"/>
</dbReference>
<accession>A0A346PGG0</accession>
<evidence type="ECO:0000313" key="3">
    <source>
        <dbReference type="EMBL" id="AXR81344.1"/>
    </source>
</evidence>
<dbReference type="GeneID" id="37641816"/>
<name>A0A346PP99_9EURY</name>
<dbReference type="Proteomes" id="UP000258613">
    <property type="component" value="Chromosome"/>
</dbReference>
<accession>A0A346PP99</accession>
<keyword evidence="4" id="KW-1185">Reference proteome</keyword>
<dbReference type="KEGG" id="nag:AArcMg_1328"/>
<dbReference type="KEGG" id="nan:AArc1_2290"/>
<evidence type="ECO:0000313" key="2">
    <source>
        <dbReference type="EMBL" id="AXR78605.1"/>
    </source>
</evidence>
<dbReference type="AlphaFoldDB" id="A0A346PP99"/>
<dbReference type="OrthoDB" id="317850at2157"/>
<dbReference type="Proteomes" id="UP000258707">
    <property type="component" value="Chromosome"/>
</dbReference>
<evidence type="ECO:0000313" key="4">
    <source>
        <dbReference type="Proteomes" id="UP000258613"/>
    </source>
</evidence>
<evidence type="ECO:0000313" key="5">
    <source>
        <dbReference type="Proteomes" id="UP000258707"/>
    </source>
</evidence>